<evidence type="ECO:0000313" key="4">
    <source>
        <dbReference type="EMBL" id="CEL55976.1"/>
    </source>
</evidence>
<evidence type="ECO:0000313" key="5">
    <source>
        <dbReference type="Proteomes" id="UP000059188"/>
    </source>
</evidence>
<proteinExistence type="inferred from homology"/>
<dbReference type="Gene3D" id="3.40.50.1460">
    <property type="match status" value="1"/>
</dbReference>
<dbReference type="Proteomes" id="UP000059188">
    <property type="component" value="Unassembled WGS sequence"/>
</dbReference>
<evidence type="ECO:0000256" key="2">
    <source>
        <dbReference type="SAM" id="MobiDB-lite"/>
    </source>
</evidence>
<dbReference type="InterPro" id="IPR050452">
    <property type="entry name" value="Metacaspase"/>
</dbReference>
<organism evidence="4 5">
    <name type="scientific">Thanatephorus cucumeris (strain AG1-IB / isolate 7/3/14)</name>
    <name type="common">Lettuce bottom rot fungus</name>
    <name type="synonym">Rhizoctonia solani</name>
    <dbReference type="NCBI Taxonomy" id="1108050"/>
    <lineage>
        <taxon>Eukaryota</taxon>
        <taxon>Fungi</taxon>
        <taxon>Dikarya</taxon>
        <taxon>Basidiomycota</taxon>
        <taxon>Agaricomycotina</taxon>
        <taxon>Agaricomycetes</taxon>
        <taxon>Cantharellales</taxon>
        <taxon>Ceratobasidiaceae</taxon>
        <taxon>Rhizoctonia</taxon>
        <taxon>Rhizoctonia solani AG-1</taxon>
    </lineage>
</organism>
<reference evidence="4 5" key="1">
    <citation type="submission" date="2014-11" db="EMBL/GenBank/DDBJ databases">
        <authorList>
            <person name="Wibberg Daniel"/>
        </authorList>
    </citation>
    <scope>NUCLEOTIDE SEQUENCE [LARGE SCALE GENOMIC DNA]</scope>
    <source>
        <strain evidence="4">Rhizoctonia solani AG1-IB 7/3/14</strain>
    </source>
</reference>
<dbReference type="PANTHER" id="PTHR48104">
    <property type="entry name" value="METACASPASE-4"/>
    <property type="match status" value="1"/>
</dbReference>
<dbReference type="Pfam" id="PF00656">
    <property type="entry name" value="Peptidase_C14"/>
    <property type="match status" value="1"/>
</dbReference>
<keyword evidence="5" id="KW-1185">Reference proteome</keyword>
<evidence type="ECO:0000256" key="1">
    <source>
        <dbReference type="ARBA" id="ARBA00009005"/>
    </source>
</evidence>
<feature type="domain" description="Peptidase C14 caspase" evidence="3">
    <location>
        <begin position="61"/>
        <end position="492"/>
    </location>
</feature>
<accession>A0A0B7FD44</accession>
<dbReference type="AlphaFoldDB" id="A0A0B7FD44"/>
<feature type="region of interest" description="Disordered" evidence="2">
    <location>
        <begin position="1"/>
        <end position="31"/>
    </location>
</feature>
<dbReference type="GO" id="GO:0004197">
    <property type="term" value="F:cysteine-type endopeptidase activity"/>
    <property type="evidence" value="ECO:0007669"/>
    <property type="project" value="InterPro"/>
</dbReference>
<gene>
    <name evidence="4" type="ORF">RSOLAG1IB_01989</name>
</gene>
<dbReference type="GO" id="GO:0005737">
    <property type="term" value="C:cytoplasm"/>
    <property type="evidence" value="ECO:0007669"/>
    <property type="project" value="TreeGrafter"/>
</dbReference>
<evidence type="ECO:0000259" key="3">
    <source>
        <dbReference type="Pfam" id="PF00656"/>
    </source>
</evidence>
<dbReference type="GO" id="GO:0006508">
    <property type="term" value="P:proteolysis"/>
    <property type="evidence" value="ECO:0007669"/>
    <property type="project" value="InterPro"/>
</dbReference>
<dbReference type="InterPro" id="IPR011600">
    <property type="entry name" value="Pept_C14_caspase"/>
</dbReference>
<name>A0A0B7FD44_THACB</name>
<dbReference type="EMBL" id="LN679101">
    <property type="protein sequence ID" value="CEL55976.1"/>
    <property type="molecule type" value="Genomic_DNA"/>
</dbReference>
<comment type="similarity">
    <text evidence="1">Belongs to the peptidase C14B family.</text>
</comment>
<dbReference type="OrthoDB" id="3165831at2759"/>
<sequence>MSTSEETDNGRARGPPEQTTSQGETESLPPAFKELRAEFEQNFTSKTWRGVQGLSNHSSNRRALVIGVGYGNRRPPGGLDGASVDALRVIKMLETFGYKPTDICVLTDITIPTSSFGMDLDEDDDAESRLPKRINIIKGLRWLANNTGPGEYRFLYFSGHGHYQPYNPFPASNQCIMPKDVEFQQFRGCSNCVCRDNVWRASDQKEEPVLVPEPNSVLWDHNINRLLANGLKAGTTMTAVFDCCYSGGVLETAFQTGPGSEGTEPNSKGRPFSAVVCAPKSVDLTVGQERNGPAYTPPRTEVIGTQLAEQDDILNQAPSDGGAGNYLGLPFGVDIVTRTSYRALQNQNNNSIRLQHGKVQKPMHSVMQWIKPEPVKEMARNQSSAIPIGTLQSTPEFTCERPGIVSAVSPLEYGCKVICWAACRKSESAFENRVRAGWFTEAFTEYLVRPKNREGQHSKSVQDLIVHLSVKFNAHNETLRSKKRGEQHPQLFVAKSLISGLGIHPHLKLDI</sequence>
<dbReference type="PANTHER" id="PTHR48104:SF30">
    <property type="entry name" value="METACASPASE-1"/>
    <property type="match status" value="1"/>
</dbReference>
<protein>
    <submittedName>
        <fullName evidence="4">Metacaspase-1</fullName>
    </submittedName>
</protein>